<dbReference type="SUPFAM" id="SSF50494">
    <property type="entry name" value="Trypsin-like serine proteases"/>
    <property type="match status" value="1"/>
</dbReference>
<dbReference type="Pfam" id="PF00089">
    <property type="entry name" value="Trypsin"/>
    <property type="match status" value="1"/>
</dbReference>
<dbReference type="GeneID" id="105360359"/>
<protein>
    <submittedName>
        <fullName evidence="8">Chymotrypsin-2-like</fullName>
    </submittedName>
</protein>
<dbReference type="PANTHER" id="PTHR24276:SF98">
    <property type="entry name" value="FI18310P1-RELATED"/>
    <property type="match status" value="1"/>
</dbReference>
<keyword evidence="4" id="KW-0720">Serine protease</keyword>
<dbReference type="GO" id="GO:0006508">
    <property type="term" value="P:proteolysis"/>
    <property type="evidence" value="ECO:0007669"/>
    <property type="project" value="UniProtKB-KW"/>
</dbReference>
<dbReference type="InterPro" id="IPR050430">
    <property type="entry name" value="Peptidase_S1"/>
</dbReference>
<dbReference type="InterPro" id="IPR001314">
    <property type="entry name" value="Peptidase_S1A"/>
</dbReference>
<reference evidence="8" key="1">
    <citation type="submission" date="2025-08" db="UniProtKB">
        <authorList>
            <consortium name="RefSeq"/>
        </authorList>
    </citation>
    <scope>IDENTIFICATION</scope>
</reference>
<dbReference type="Proteomes" id="UP000695007">
    <property type="component" value="Unplaced"/>
</dbReference>
<dbReference type="PROSITE" id="PS50240">
    <property type="entry name" value="TRYPSIN_DOM"/>
    <property type="match status" value="1"/>
</dbReference>
<evidence type="ECO:0000259" key="6">
    <source>
        <dbReference type="PROSITE" id="PS50240"/>
    </source>
</evidence>
<evidence type="ECO:0000256" key="1">
    <source>
        <dbReference type="ARBA" id="ARBA00007664"/>
    </source>
</evidence>
<gene>
    <name evidence="8" type="primary">LOC105360359</name>
</gene>
<organism evidence="7 8">
    <name type="scientific">Ceratosolen solmsi marchali</name>
    <dbReference type="NCBI Taxonomy" id="326594"/>
    <lineage>
        <taxon>Eukaryota</taxon>
        <taxon>Metazoa</taxon>
        <taxon>Ecdysozoa</taxon>
        <taxon>Arthropoda</taxon>
        <taxon>Hexapoda</taxon>
        <taxon>Insecta</taxon>
        <taxon>Pterygota</taxon>
        <taxon>Neoptera</taxon>
        <taxon>Endopterygota</taxon>
        <taxon>Hymenoptera</taxon>
        <taxon>Apocrita</taxon>
        <taxon>Proctotrupomorpha</taxon>
        <taxon>Chalcidoidea</taxon>
        <taxon>Agaonidae</taxon>
        <taxon>Agaoninae</taxon>
        <taxon>Ceratosolen</taxon>
    </lineage>
</organism>
<evidence type="ECO:0000313" key="7">
    <source>
        <dbReference type="Proteomes" id="UP000695007"/>
    </source>
</evidence>
<evidence type="ECO:0000256" key="2">
    <source>
        <dbReference type="ARBA" id="ARBA00022670"/>
    </source>
</evidence>
<feature type="domain" description="Peptidase S1" evidence="6">
    <location>
        <begin position="27"/>
        <end position="265"/>
    </location>
</feature>
<dbReference type="PANTHER" id="PTHR24276">
    <property type="entry name" value="POLYSERASE-RELATED"/>
    <property type="match status" value="1"/>
</dbReference>
<dbReference type="RefSeq" id="XP_011495551.1">
    <property type="nucleotide sequence ID" value="XM_011497249.1"/>
</dbReference>
<dbReference type="InterPro" id="IPR001254">
    <property type="entry name" value="Trypsin_dom"/>
</dbReference>
<evidence type="ECO:0000256" key="3">
    <source>
        <dbReference type="ARBA" id="ARBA00022801"/>
    </source>
</evidence>
<evidence type="ECO:0000313" key="8">
    <source>
        <dbReference type="RefSeq" id="XP_011495551.1"/>
    </source>
</evidence>
<sequence>MHLKIYLYVIQYLIFCNQYEFITGKAMMGQNIKHAAPGEFTYIVSFMKINERKPNTENDYLCTGTLVSRKDILTVAHCFKFCTIEFSEAIVGSVDLRSGTKFYPKKLITHFIWSTYKKLRSLNMHDIAIAKLDNPVPDEIQIAPLSKLTNIHSKKLNVVVAGWGEQNNGKISMIMETANLETIPNAQCVQKLKKLNVNINGLDTKHICAIGNPPVIMCRGNSGSPLLYENTLIAIHEGICPHEENSNHIEKINMNLSIDYYRNFI</sequence>
<dbReference type="InterPro" id="IPR043504">
    <property type="entry name" value="Peptidase_S1_PA_chymotrypsin"/>
</dbReference>
<keyword evidence="5" id="KW-1015">Disulfide bond</keyword>
<proteinExistence type="inferred from homology"/>
<dbReference type="Gene3D" id="2.40.10.10">
    <property type="entry name" value="Trypsin-like serine proteases"/>
    <property type="match status" value="1"/>
</dbReference>
<dbReference type="PRINTS" id="PR00722">
    <property type="entry name" value="CHYMOTRYPSIN"/>
</dbReference>
<keyword evidence="2" id="KW-0645">Protease</keyword>
<dbReference type="AlphaFoldDB" id="A0AAJ6YCY2"/>
<dbReference type="GO" id="GO:0004252">
    <property type="term" value="F:serine-type endopeptidase activity"/>
    <property type="evidence" value="ECO:0007669"/>
    <property type="project" value="InterPro"/>
</dbReference>
<keyword evidence="3" id="KW-0378">Hydrolase</keyword>
<evidence type="ECO:0000256" key="4">
    <source>
        <dbReference type="ARBA" id="ARBA00022825"/>
    </source>
</evidence>
<name>A0AAJ6YCY2_9HYME</name>
<dbReference type="SMART" id="SM00020">
    <property type="entry name" value="Tryp_SPc"/>
    <property type="match status" value="1"/>
</dbReference>
<keyword evidence="7" id="KW-1185">Reference proteome</keyword>
<accession>A0AAJ6YCY2</accession>
<evidence type="ECO:0000256" key="5">
    <source>
        <dbReference type="ARBA" id="ARBA00023157"/>
    </source>
</evidence>
<dbReference type="InterPro" id="IPR009003">
    <property type="entry name" value="Peptidase_S1_PA"/>
</dbReference>
<dbReference type="KEGG" id="csol:105360359"/>
<comment type="similarity">
    <text evidence="1">Belongs to the peptidase S1 family.</text>
</comment>